<evidence type="ECO:0000256" key="2">
    <source>
        <dbReference type="SAM" id="MobiDB-lite"/>
    </source>
</evidence>
<dbReference type="WBParaSite" id="NBR_0000374201-mRNA-1">
    <property type="protein sequence ID" value="NBR_0000374201-mRNA-1"/>
    <property type="gene ID" value="NBR_0000374201"/>
</dbReference>
<evidence type="ECO:0000313" key="4">
    <source>
        <dbReference type="Proteomes" id="UP000271162"/>
    </source>
</evidence>
<evidence type="ECO:0000313" key="3">
    <source>
        <dbReference type="EMBL" id="VDL67332.1"/>
    </source>
</evidence>
<keyword evidence="1" id="KW-0175">Coiled coil</keyword>
<feature type="coiled-coil region" evidence="1">
    <location>
        <begin position="24"/>
        <end position="61"/>
    </location>
</feature>
<reference evidence="5" key="1">
    <citation type="submission" date="2017-02" db="UniProtKB">
        <authorList>
            <consortium name="WormBaseParasite"/>
        </authorList>
    </citation>
    <scope>IDENTIFICATION</scope>
</reference>
<feature type="region of interest" description="Disordered" evidence="2">
    <location>
        <begin position="1"/>
        <end position="23"/>
    </location>
</feature>
<sequence length="77" mass="9258">METNVVPDQSKPKDQGESNRRTRLERAKAAIEVMERRLQANRKVRERLNSLDMKLDQVNRDMEAAYIKVTMRRWQDR</sequence>
<proteinExistence type="predicted"/>
<reference evidence="3 4" key="2">
    <citation type="submission" date="2018-11" db="EMBL/GenBank/DDBJ databases">
        <authorList>
            <consortium name="Pathogen Informatics"/>
        </authorList>
    </citation>
    <scope>NUCLEOTIDE SEQUENCE [LARGE SCALE GENOMIC DNA]</scope>
</reference>
<keyword evidence="4" id="KW-1185">Reference proteome</keyword>
<protein>
    <submittedName>
        <fullName evidence="5">BZIP domain-containing protein</fullName>
    </submittedName>
</protein>
<dbReference type="AlphaFoldDB" id="A0A0N4XMJ0"/>
<evidence type="ECO:0000313" key="5">
    <source>
        <dbReference type="WBParaSite" id="NBR_0000374201-mRNA-1"/>
    </source>
</evidence>
<gene>
    <name evidence="3" type="ORF">NBR_LOCUS3743</name>
</gene>
<evidence type="ECO:0000256" key="1">
    <source>
        <dbReference type="SAM" id="Coils"/>
    </source>
</evidence>
<feature type="compositionally biased region" description="Basic and acidic residues" evidence="2">
    <location>
        <begin position="10"/>
        <end position="23"/>
    </location>
</feature>
<accession>A0A0N4XMJ0</accession>
<name>A0A0N4XMJ0_NIPBR</name>
<organism evidence="5">
    <name type="scientific">Nippostrongylus brasiliensis</name>
    <name type="common">Rat hookworm</name>
    <dbReference type="NCBI Taxonomy" id="27835"/>
    <lineage>
        <taxon>Eukaryota</taxon>
        <taxon>Metazoa</taxon>
        <taxon>Ecdysozoa</taxon>
        <taxon>Nematoda</taxon>
        <taxon>Chromadorea</taxon>
        <taxon>Rhabditida</taxon>
        <taxon>Rhabditina</taxon>
        <taxon>Rhabditomorpha</taxon>
        <taxon>Strongyloidea</taxon>
        <taxon>Heligmosomidae</taxon>
        <taxon>Nippostrongylus</taxon>
    </lineage>
</organism>
<dbReference type="EMBL" id="UYSL01005991">
    <property type="protein sequence ID" value="VDL67332.1"/>
    <property type="molecule type" value="Genomic_DNA"/>
</dbReference>
<dbReference type="Proteomes" id="UP000271162">
    <property type="component" value="Unassembled WGS sequence"/>
</dbReference>